<evidence type="ECO:0000259" key="4">
    <source>
        <dbReference type="PROSITE" id="PS50110"/>
    </source>
</evidence>
<dbReference type="PANTHER" id="PTHR45138:SF9">
    <property type="entry name" value="DIGUANYLATE CYCLASE DGCM-RELATED"/>
    <property type="match status" value="1"/>
</dbReference>
<dbReference type="InterPro" id="IPR000160">
    <property type="entry name" value="GGDEF_dom"/>
</dbReference>
<dbReference type="CDD" id="cd01949">
    <property type="entry name" value="GGDEF"/>
    <property type="match status" value="1"/>
</dbReference>
<feature type="domain" description="GGDEF" evidence="5">
    <location>
        <begin position="175"/>
        <end position="311"/>
    </location>
</feature>
<dbReference type="SMART" id="SM00448">
    <property type="entry name" value="REC"/>
    <property type="match status" value="1"/>
</dbReference>
<dbReference type="SUPFAM" id="SSF55073">
    <property type="entry name" value="Nucleotide cyclase"/>
    <property type="match status" value="1"/>
</dbReference>
<dbReference type="Proteomes" id="UP000238196">
    <property type="component" value="Unassembled WGS sequence"/>
</dbReference>
<dbReference type="InterPro" id="IPR001789">
    <property type="entry name" value="Sig_transdc_resp-reg_receiver"/>
</dbReference>
<evidence type="ECO:0000313" key="6">
    <source>
        <dbReference type="EMBL" id="PPC79259.1"/>
    </source>
</evidence>
<evidence type="ECO:0000256" key="3">
    <source>
        <dbReference type="PROSITE-ProRule" id="PRU00169"/>
    </source>
</evidence>
<dbReference type="PROSITE" id="PS50110">
    <property type="entry name" value="RESPONSE_REGULATORY"/>
    <property type="match status" value="1"/>
</dbReference>
<name>A0A2S5KXM6_9PROT</name>
<sequence>MLDNLLEILPQRQEKLRVLIVDDQPINIRALHEVFRGEYHLIMATNGQQAIEQARKQLPDLILLDVVMPDMNGYDVCQQLKSDAQTASIPVIFVTTQSNPDEEALGFEAGAVDFIIKPVNPVIVRARVRTHLALKLQYDFVRSIALQDGLTGIPNRRRFDDDFASYWGQARREQWPLSLLLIDVDHFKLYNDHYGHVAGDVCLRSVAQALVKTARRSTDLVYRYGGEEFACLLPHTDLQGAEQCAASMLEAVAALNIEHCKSATAPVVSISIGIVSVIPDQDHKQENMVELADKALYDAKHAGRNGYRSSV</sequence>
<dbReference type="InterPro" id="IPR043128">
    <property type="entry name" value="Rev_trsase/Diguanyl_cyclase"/>
</dbReference>
<dbReference type="GO" id="GO:0043709">
    <property type="term" value="P:cell adhesion involved in single-species biofilm formation"/>
    <property type="evidence" value="ECO:0007669"/>
    <property type="project" value="TreeGrafter"/>
</dbReference>
<dbReference type="Pfam" id="PF00990">
    <property type="entry name" value="GGDEF"/>
    <property type="match status" value="1"/>
</dbReference>
<dbReference type="Gene3D" id="3.40.50.2300">
    <property type="match status" value="1"/>
</dbReference>
<dbReference type="FunFam" id="3.30.70.270:FF:000001">
    <property type="entry name" value="Diguanylate cyclase domain protein"/>
    <property type="match status" value="1"/>
</dbReference>
<dbReference type="GO" id="GO:1902201">
    <property type="term" value="P:negative regulation of bacterial-type flagellum-dependent cell motility"/>
    <property type="evidence" value="ECO:0007669"/>
    <property type="project" value="TreeGrafter"/>
</dbReference>
<dbReference type="SUPFAM" id="SSF52172">
    <property type="entry name" value="CheY-like"/>
    <property type="match status" value="1"/>
</dbReference>
<feature type="modified residue" description="4-aspartylphosphate" evidence="3">
    <location>
        <position position="65"/>
    </location>
</feature>
<organism evidence="6 7">
    <name type="scientific">Proteobacteria bacterium 228</name>
    <dbReference type="NCBI Taxonomy" id="2083153"/>
    <lineage>
        <taxon>Bacteria</taxon>
        <taxon>Pseudomonadati</taxon>
        <taxon>Pseudomonadota</taxon>
    </lineage>
</organism>
<comment type="caution">
    <text evidence="6">The sequence shown here is derived from an EMBL/GenBank/DDBJ whole genome shotgun (WGS) entry which is preliminary data.</text>
</comment>
<dbReference type="SMART" id="SM00267">
    <property type="entry name" value="GGDEF"/>
    <property type="match status" value="1"/>
</dbReference>
<feature type="domain" description="Response regulatory" evidence="4">
    <location>
        <begin position="17"/>
        <end position="132"/>
    </location>
</feature>
<dbReference type="EC" id="2.7.7.65" evidence="1"/>
<evidence type="ECO:0000256" key="2">
    <source>
        <dbReference type="ARBA" id="ARBA00034247"/>
    </source>
</evidence>
<dbReference type="InterPro" id="IPR011006">
    <property type="entry name" value="CheY-like_superfamily"/>
</dbReference>
<dbReference type="NCBIfam" id="TIGR00254">
    <property type="entry name" value="GGDEF"/>
    <property type="match status" value="1"/>
</dbReference>
<dbReference type="InterPro" id="IPR029787">
    <property type="entry name" value="Nucleotide_cyclase"/>
</dbReference>
<evidence type="ECO:0000313" key="7">
    <source>
        <dbReference type="Proteomes" id="UP000238196"/>
    </source>
</evidence>
<protein>
    <recommendedName>
        <fullName evidence="1">diguanylate cyclase</fullName>
        <ecNumber evidence="1">2.7.7.65</ecNumber>
    </recommendedName>
</protein>
<reference evidence="6 7" key="1">
    <citation type="submission" date="2018-02" db="EMBL/GenBank/DDBJ databases">
        <title>novel marine gammaproteobacteria from coastal saline agro ecosystem.</title>
        <authorList>
            <person name="Krishnan R."/>
            <person name="Ramesh Kumar N."/>
        </authorList>
    </citation>
    <scope>NUCLEOTIDE SEQUENCE [LARGE SCALE GENOMIC DNA]</scope>
    <source>
        <strain evidence="6 7">228</strain>
    </source>
</reference>
<dbReference type="GO" id="GO:0005886">
    <property type="term" value="C:plasma membrane"/>
    <property type="evidence" value="ECO:0007669"/>
    <property type="project" value="TreeGrafter"/>
</dbReference>
<dbReference type="EMBL" id="PRLP01000004">
    <property type="protein sequence ID" value="PPC79259.1"/>
    <property type="molecule type" value="Genomic_DNA"/>
</dbReference>
<proteinExistence type="predicted"/>
<evidence type="ECO:0000256" key="1">
    <source>
        <dbReference type="ARBA" id="ARBA00012528"/>
    </source>
</evidence>
<dbReference type="PANTHER" id="PTHR45138">
    <property type="entry name" value="REGULATORY COMPONENTS OF SENSORY TRANSDUCTION SYSTEM"/>
    <property type="match status" value="1"/>
</dbReference>
<dbReference type="GO" id="GO:0000160">
    <property type="term" value="P:phosphorelay signal transduction system"/>
    <property type="evidence" value="ECO:0007669"/>
    <property type="project" value="InterPro"/>
</dbReference>
<comment type="catalytic activity">
    <reaction evidence="2">
        <text>2 GTP = 3',3'-c-di-GMP + 2 diphosphate</text>
        <dbReference type="Rhea" id="RHEA:24898"/>
        <dbReference type="ChEBI" id="CHEBI:33019"/>
        <dbReference type="ChEBI" id="CHEBI:37565"/>
        <dbReference type="ChEBI" id="CHEBI:58805"/>
        <dbReference type="EC" id="2.7.7.65"/>
    </reaction>
</comment>
<evidence type="ECO:0000259" key="5">
    <source>
        <dbReference type="PROSITE" id="PS50887"/>
    </source>
</evidence>
<keyword evidence="3" id="KW-0597">Phosphoprotein</keyword>
<dbReference type="PROSITE" id="PS50887">
    <property type="entry name" value="GGDEF"/>
    <property type="match status" value="1"/>
</dbReference>
<gene>
    <name evidence="6" type="ORF">C4K68_01220</name>
</gene>
<dbReference type="OrthoDB" id="5298141at2"/>
<dbReference type="AlphaFoldDB" id="A0A2S5KXM6"/>
<accession>A0A2S5KXM6</accession>
<dbReference type="Gene3D" id="3.30.70.270">
    <property type="match status" value="1"/>
</dbReference>
<dbReference type="Pfam" id="PF00072">
    <property type="entry name" value="Response_reg"/>
    <property type="match status" value="1"/>
</dbReference>
<dbReference type="InterPro" id="IPR050469">
    <property type="entry name" value="Diguanylate_Cyclase"/>
</dbReference>
<dbReference type="GO" id="GO:0052621">
    <property type="term" value="F:diguanylate cyclase activity"/>
    <property type="evidence" value="ECO:0007669"/>
    <property type="project" value="UniProtKB-EC"/>
</dbReference>